<dbReference type="SUPFAM" id="SSF88713">
    <property type="entry name" value="Glycoside hydrolase/deacetylase"/>
    <property type="match status" value="1"/>
</dbReference>
<name>A0A1N7MSK0_9FLAO</name>
<dbReference type="Proteomes" id="UP000185839">
    <property type="component" value="Unassembled WGS sequence"/>
</dbReference>
<proteinExistence type="predicted"/>
<organism evidence="1 2">
    <name type="scientific">Kaistella chaponensis</name>
    <dbReference type="NCBI Taxonomy" id="713588"/>
    <lineage>
        <taxon>Bacteria</taxon>
        <taxon>Pseudomonadati</taxon>
        <taxon>Bacteroidota</taxon>
        <taxon>Flavobacteriia</taxon>
        <taxon>Flavobacteriales</taxon>
        <taxon>Weeksellaceae</taxon>
        <taxon>Chryseobacterium group</taxon>
        <taxon>Kaistella</taxon>
    </lineage>
</organism>
<dbReference type="GO" id="GO:0005975">
    <property type="term" value="P:carbohydrate metabolic process"/>
    <property type="evidence" value="ECO:0007669"/>
    <property type="project" value="InterPro"/>
</dbReference>
<evidence type="ECO:0008006" key="3">
    <source>
        <dbReference type="Google" id="ProtNLM"/>
    </source>
</evidence>
<accession>A0A1N7MSK0</accession>
<dbReference type="EMBL" id="FTOI01000010">
    <property type="protein sequence ID" value="SIS89115.1"/>
    <property type="molecule type" value="Genomic_DNA"/>
</dbReference>
<reference evidence="2" key="1">
    <citation type="submission" date="2017-01" db="EMBL/GenBank/DDBJ databases">
        <authorList>
            <person name="Varghese N."/>
            <person name="Submissions S."/>
        </authorList>
    </citation>
    <scope>NUCLEOTIDE SEQUENCE [LARGE SCALE GENOMIC DNA]</scope>
    <source>
        <strain evidence="2">DSM 23145</strain>
    </source>
</reference>
<sequence>MVLLTFNIIKNRSDFEKNYKLSDDEILNITERNTASILRILENNNVFATFFIEVSLVEKLKPLVKKIIGQGHEISFYNENSPVADIDFAKKYVEEFSGKIIRGIRQKEVTISLDQLKSLEFSYVSNIENANILFPFKRLQRSTDIAIKNGMSIIPESISPYSQIPYNDFVFQTIPLQYYQNMVMETINNDEFVLVYLNTWQFTNFEKFKFKIPFYRKYNSGIKMENKLENFLEWMNEKEFAFSRMKDFVF</sequence>
<dbReference type="AlphaFoldDB" id="A0A1N7MSK0"/>
<protein>
    <recommendedName>
        <fullName evidence="3">Polysaccharide deacetylase</fullName>
    </recommendedName>
</protein>
<gene>
    <name evidence="1" type="ORF">SAMN05421789_1102</name>
</gene>
<dbReference type="STRING" id="713588.SAMN05421789_1102"/>
<keyword evidence="2" id="KW-1185">Reference proteome</keyword>
<evidence type="ECO:0000313" key="2">
    <source>
        <dbReference type="Proteomes" id="UP000185839"/>
    </source>
</evidence>
<dbReference type="RefSeq" id="WP_076387463.1">
    <property type="nucleotide sequence ID" value="NZ_FTOI01000010.1"/>
</dbReference>
<dbReference type="InterPro" id="IPR011330">
    <property type="entry name" value="Glyco_hydro/deAcase_b/a-brl"/>
</dbReference>
<dbReference type="Gene3D" id="3.20.20.370">
    <property type="entry name" value="Glycoside hydrolase/deacetylase"/>
    <property type="match status" value="1"/>
</dbReference>
<evidence type="ECO:0000313" key="1">
    <source>
        <dbReference type="EMBL" id="SIS89115.1"/>
    </source>
</evidence>
<dbReference type="OrthoDB" id="1273893at2"/>